<accession>A0ABX1U0I9</accession>
<proteinExistence type="predicted"/>
<feature type="compositionally biased region" description="Basic residues" evidence="1">
    <location>
        <begin position="190"/>
        <end position="201"/>
    </location>
</feature>
<protein>
    <submittedName>
        <fullName evidence="2">Uncharacterized protein</fullName>
    </submittedName>
</protein>
<evidence type="ECO:0000313" key="3">
    <source>
        <dbReference type="Proteomes" id="UP000749010"/>
    </source>
</evidence>
<evidence type="ECO:0000313" key="2">
    <source>
        <dbReference type="EMBL" id="NMQ28480.1"/>
    </source>
</evidence>
<keyword evidence="3" id="KW-1185">Reference proteome</keyword>
<evidence type="ECO:0000256" key="1">
    <source>
        <dbReference type="SAM" id="MobiDB-lite"/>
    </source>
</evidence>
<dbReference type="Proteomes" id="UP000749010">
    <property type="component" value="Unassembled WGS sequence"/>
</dbReference>
<dbReference type="InterPro" id="IPR042302">
    <property type="entry name" value="E1_FCCH_sf"/>
</dbReference>
<dbReference type="Pfam" id="PF08813">
    <property type="entry name" value="Phage_tail_3"/>
    <property type="match status" value="1"/>
</dbReference>
<feature type="compositionally biased region" description="Basic and acidic residues" evidence="1">
    <location>
        <begin position="265"/>
        <end position="277"/>
    </location>
</feature>
<comment type="caution">
    <text evidence="2">The sequence shown here is derived from an EMBL/GenBank/DDBJ whole genome shotgun (WGS) entry which is preliminary data.</text>
</comment>
<name>A0ABX1U0I9_9PROT</name>
<dbReference type="EMBL" id="SPMY01000033">
    <property type="protein sequence ID" value="NMQ28480.1"/>
    <property type="molecule type" value="Genomic_DNA"/>
</dbReference>
<feature type="region of interest" description="Disordered" evidence="1">
    <location>
        <begin position="189"/>
        <end position="284"/>
    </location>
</feature>
<reference evidence="2 3" key="1">
    <citation type="submission" date="2019-03" db="EMBL/GenBank/DDBJ databases">
        <title>Metabolic reconstructions from genomes of highly enriched 'Candidatus Accumulibacter' and 'Candidatus Competibacter' bioreactor populations.</title>
        <authorList>
            <person name="Annavajhala M.K."/>
            <person name="Welles L."/>
            <person name="Abbas B."/>
            <person name="Sorokin D."/>
            <person name="Park H."/>
            <person name="Van Loosdrecht M."/>
            <person name="Chandran K."/>
        </authorList>
    </citation>
    <scope>NUCLEOTIDE SEQUENCE [LARGE SCALE GENOMIC DNA]</scope>
    <source>
        <strain evidence="2 3">SBR_S</strain>
    </source>
</reference>
<feature type="compositionally biased region" description="Basic and acidic residues" evidence="1">
    <location>
        <begin position="211"/>
        <end position="222"/>
    </location>
</feature>
<dbReference type="Gene3D" id="2.40.30.180">
    <property type="entry name" value="Ubiquitin-activating enzyme E1, FCCH domain"/>
    <property type="match status" value="1"/>
</dbReference>
<dbReference type="Gene3D" id="4.10.410.40">
    <property type="match status" value="1"/>
</dbReference>
<sequence length="284" mass="30263">MSNPRKWSNVAVALQSALGAAITITAVTKATEGVVSATNTLANGEFVLLAVEGMWQLNDRVARVKAVSGAGFTLEGIDTTLFDTFTSGSAQKITFGVSVTTATEVSPSGGEFDFIPTTTIHAAQQTQIPGTPTAGVYTFTNVWDISDAGLLAIKAASDTQTKRAVKFTFGAGGPIMCFNGYPAGQLLPGARRRRWSPRRRSSPCPARRATTRHERPLRKDPQGARAACRSRGLRVHGPAAHAARTRGEDPGRVRRARHPLAGGRLGERHRGRSDPRRRPASAAL</sequence>
<gene>
    <name evidence="2" type="ORF">E4Q23_12395</name>
</gene>
<dbReference type="InterPro" id="IPR014918">
    <property type="entry name" value="Phage_tail_3"/>
</dbReference>
<organism evidence="2 3">
    <name type="scientific">Candidatus Accumulibacter phosphatis</name>
    <dbReference type="NCBI Taxonomy" id="327160"/>
    <lineage>
        <taxon>Bacteria</taxon>
        <taxon>Pseudomonadati</taxon>
        <taxon>Pseudomonadota</taxon>
        <taxon>Betaproteobacteria</taxon>
        <taxon>Candidatus Accumulibacter</taxon>
    </lineage>
</organism>